<sequence length="297" mass="31432">MPAFLSPFPLLIAASVALTAGFSGSSARAQNAPIRSDVSGVTPHTATPLTYADLASMADAAEVVLRAQVRKTSRLKPEQTPGLAPGMARLLVEARTQTVLTGPAMGETVRYLADVPLDAKGKVPKLSKAVVLLFARTVAGRPGELRLVDGGAQIAWSGETEMRTRAILTEMLSPEAPPRVIGVREVLYVPGNLVGEGETQVFLQTENNAPVSISVIRRPGMERNWGVSLSEIVDQAARPPARDTLTWYRLACSLPPSMPPGASLSGSAAQVRAAAEDYAFVVGQLGECTRTRPAVER</sequence>
<keyword evidence="1" id="KW-0732">Signal</keyword>
<accession>A0A7W7ACS6</accession>
<dbReference type="EMBL" id="JACHOA010000005">
    <property type="protein sequence ID" value="MBB4614496.1"/>
    <property type="molecule type" value="Genomic_DNA"/>
</dbReference>
<evidence type="ECO:0000256" key="1">
    <source>
        <dbReference type="SAM" id="SignalP"/>
    </source>
</evidence>
<keyword evidence="3" id="KW-1185">Reference proteome</keyword>
<dbReference type="AlphaFoldDB" id="A0A7W7ACS6"/>
<evidence type="ECO:0000313" key="2">
    <source>
        <dbReference type="EMBL" id="MBB4614496.1"/>
    </source>
</evidence>
<gene>
    <name evidence="2" type="ORF">GGR37_002783</name>
</gene>
<comment type="caution">
    <text evidence="2">The sequence shown here is derived from an EMBL/GenBank/DDBJ whole genome shotgun (WGS) entry which is preliminary data.</text>
</comment>
<organism evidence="2 3">
    <name type="scientific">Novosphingobium taihuense</name>
    <dbReference type="NCBI Taxonomy" id="260085"/>
    <lineage>
        <taxon>Bacteria</taxon>
        <taxon>Pseudomonadati</taxon>
        <taxon>Pseudomonadota</taxon>
        <taxon>Alphaproteobacteria</taxon>
        <taxon>Sphingomonadales</taxon>
        <taxon>Sphingomonadaceae</taxon>
        <taxon>Novosphingobium</taxon>
    </lineage>
</organism>
<dbReference type="Proteomes" id="UP000538566">
    <property type="component" value="Unassembled WGS sequence"/>
</dbReference>
<name>A0A7W7ACS6_9SPHN</name>
<feature type="chain" id="PRO_5030557305" evidence="1">
    <location>
        <begin position="30"/>
        <end position="297"/>
    </location>
</feature>
<reference evidence="2 3" key="1">
    <citation type="submission" date="2020-08" db="EMBL/GenBank/DDBJ databases">
        <title>Genomic Encyclopedia of Type Strains, Phase IV (KMG-IV): sequencing the most valuable type-strain genomes for metagenomic binning, comparative biology and taxonomic classification.</title>
        <authorList>
            <person name="Goeker M."/>
        </authorList>
    </citation>
    <scope>NUCLEOTIDE SEQUENCE [LARGE SCALE GENOMIC DNA]</scope>
    <source>
        <strain evidence="2 3">DSM 17507</strain>
    </source>
</reference>
<feature type="signal peptide" evidence="1">
    <location>
        <begin position="1"/>
        <end position="29"/>
    </location>
</feature>
<dbReference type="RefSeq" id="WP_144904721.1">
    <property type="nucleotide sequence ID" value="NZ_JACHOA010000005.1"/>
</dbReference>
<dbReference type="OrthoDB" id="7406594at2"/>
<proteinExistence type="predicted"/>
<protein>
    <submittedName>
        <fullName evidence="2">Uncharacterized protein</fullName>
    </submittedName>
</protein>
<evidence type="ECO:0000313" key="3">
    <source>
        <dbReference type="Proteomes" id="UP000538566"/>
    </source>
</evidence>